<accession>A0ABQ2D0R7</accession>
<sequence length="454" mass="47943">MTPRARGFLIAGGVVLVLGAGGGWYWYQQKNKATETTVAQIQTAEVTSQDFQITVEGPGSLQASTTYAVKSNVSGTVQQLKNVGDRVVKGQLLARIDPDQYQQALTDAQISLQKAQLQLDSLKANQNSTILGQQQAIANAQLSYTSAQNDYNTALTTLNANQKIYDAGGISAQVLQDSKNSLAKAESSLTTAKLNLASARENLSTKSTTGAQDLKSSQLAVEQARLSIKTAQDNLAQTKIYAPISGIISSLDSADGTMVSGNTGVLTIQNDNKVKVPVQVDETEISKVKVGQRVEVTLDALPDQTFEGKVTQVDPSATISQNIAVFNATVTLDNPEHTLRPGMSAESTIITLEVPAAMMVPKTAVDTVRRRAYVNVQHEDGTIEAVRVRTGPDDGTNIVVESGLQPGQKVVLPTTTTTSASGTQRQTGQNGQNGQGNNFRGGAIGIPLGGGFGR</sequence>
<feature type="compositionally biased region" description="Gly residues" evidence="4">
    <location>
        <begin position="442"/>
        <end position="454"/>
    </location>
</feature>
<dbReference type="PANTHER" id="PTHR32347:SF14">
    <property type="entry name" value="EFFLUX SYSTEM COMPONENT YKNX-RELATED"/>
    <property type="match status" value="1"/>
</dbReference>
<proteinExistence type="inferred from homology"/>
<dbReference type="InterPro" id="IPR006143">
    <property type="entry name" value="RND_pump_MFP"/>
</dbReference>
<feature type="domain" description="CzcB-like C-terminal circularly permuted SH3-like" evidence="8">
    <location>
        <begin position="359"/>
        <end position="411"/>
    </location>
</feature>
<comment type="similarity">
    <text evidence="2">Belongs to the membrane fusion protein (MFP) (TC 8.A.1) family.</text>
</comment>
<evidence type="ECO:0000256" key="1">
    <source>
        <dbReference type="ARBA" id="ARBA00004196"/>
    </source>
</evidence>
<protein>
    <submittedName>
        <fullName evidence="9">Secretion protein HlyD</fullName>
    </submittedName>
</protein>
<evidence type="ECO:0000313" key="10">
    <source>
        <dbReference type="Proteomes" id="UP000632222"/>
    </source>
</evidence>
<evidence type="ECO:0000256" key="4">
    <source>
        <dbReference type="SAM" id="MobiDB-lite"/>
    </source>
</evidence>
<dbReference type="RefSeq" id="WP_189003232.1">
    <property type="nucleotide sequence ID" value="NZ_BMOD01000009.1"/>
</dbReference>
<name>A0ABQ2D0R7_9DEIO</name>
<dbReference type="Gene3D" id="2.40.30.170">
    <property type="match status" value="1"/>
</dbReference>
<reference evidence="10" key="1">
    <citation type="journal article" date="2019" name="Int. J. Syst. Evol. Microbiol.">
        <title>The Global Catalogue of Microorganisms (GCM) 10K type strain sequencing project: providing services to taxonomists for standard genome sequencing and annotation.</title>
        <authorList>
            <consortium name="The Broad Institute Genomics Platform"/>
            <consortium name="The Broad Institute Genome Sequencing Center for Infectious Disease"/>
            <person name="Wu L."/>
            <person name="Ma J."/>
        </authorList>
    </citation>
    <scope>NUCLEOTIDE SEQUENCE [LARGE SCALE GENOMIC DNA]</scope>
    <source>
        <strain evidence="10">JCM 14370</strain>
    </source>
</reference>
<comment type="caution">
    <text evidence="9">The sequence shown here is derived from an EMBL/GenBank/DDBJ whole genome shotgun (WGS) entry which is preliminary data.</text>
</comment>
<dbReference type="Proteomes" id="UP000632222">
    <property type="component" value="Unassembled WGS sequence"/>
</dbReference>
<evidence type="ECO:0000259" key="8">
    <source>
        <dbReference type="Pfam" id="PF25975"/>
    </source>
</evidence>
<keyword evidence="5" id="KW-1133">Transmembrane helix</keyword>
<evidence type="ECO:0000256" key="5">
    <source>
        <dbReference type="SAM" id="Phobius"/>
    </source>
</evidence>
<keyword evidence="10" id="KW-1185">Reference proteome</keyword>
<gene>
    <name evidence="9" type="ORF">GCM10008938_27130</name>
</gene>
<dbReference type="InterPro" id="IPR050465">
    <property type="entry name" value="UPF0194_transport"/>
</dbReference>
<dbReference type="Gene3D" id="2.40.420.20">
    <property type="match status" value="1"/>
</dbReference>
<evidence type="ECO:0000313" key="9">
    <source>
        <dbReference type="EMBL" id="GGJ39631.1"/>
    </source>
</evidence>
<feature type="domain" description="Multidrug resistance protein MdtA-like barrel-sandwich hybrid" evidence="6">
    <location>
        <begin position="68"/>
        <end position="262"/>
    </location>
</feature>
<dbReference type="PANTHER" id="PTHR32347">
    <property type="entry name" value="EFFLUX SYSTEM COMPONENT YKNX-RELATED"/>
    <property type="match status" value="1"/>
</dbReference>
<dbReference type="Pfam" id="PF25954">
    <property type="entry name" value="Beta-barrel_RND_2"/>
    <property type="match status" value="1"/>
</dbReference>
<keyword evidence="5" id="KW-0472">Membrane</keyword>
<dbReference type="InterPro" id="IPR058792">
    <property type="entry name" value="Beta-barrel_RND_2"/>
</dbReference>
<comment type="subcellular location">
    <subcellularLocation>
        <location evidence="1">Cell envelope</location>
    </subcellularLocation>
</comment>
<keyword evidence="5" id="KW-0812">Transmembrane</keyword>
<dbReference type="Gene3D" id="2.40.50.100">
    <property type="match status" value="1"/>
</dbReference>
<dbReference type="Gene3D" id="1.10.287.470">
    <property type="entry name" value="Helix hairpin bin"/>
    <property type="match status" value="1"/>
</dbReference>
<evidence type="ECO:0000259" key="6">
    <source>
        <dbReference type="Pfam" id="PF25917"/>
    </source>
</evidence>
<dbReference type="SUPFAM" id="SSF111369">
    <property type="entry name" value="HlyD-like secretion proteins"/>
    <property type="match status" value="2"/>
</dbReference>
<dbReference type="InterPro" id="IPR058625">
    <property type="entry name" value="MdtA-like_BSH"/>
</dbReference>
<dbReference type="Pfam" id="PF25917">
    <property type="entry name" value="BSH_RND"/>
    <property type="match status" value="1"/>
</dbReference>
<dbReference type="InterPro" id="IPR058649">
    <property type="entry name" value="CzcB_C"/>
</dbReference>
<feature type="transmembrane region" description="Helical" evidence="5">
    <location>
        <begin position="7"/>
        <end position="27"/>
    </location>
</feature>
<evidence type="ECO:0000256" key="3">
    <source>
        <dbReference type="ARBA" id="ARBA00023054"/>
    </source>
</evidence>
<organism evidence="9 10">
    <name type="scientific">Deinococcus roseus</name>
    <dbReference type="NCBI Taxonomy" id="392414"/>
    <lineage>
        <taxon>Bacteria</taxon>
        <taxon>Thermotogati</taxon>
        <taxon>Deinococcota</taxon>
        <taxon>Deinococci</taxon>
        <taxon>Deinococcales</taxon>
        <taxon>Deinococcaceae</taxon>
        <taxon>Deinococcus</taxon>
    </lineage>
</organism>
<feature type="compositionally biased region" description="Low complexity" evidence="4">
    <location>
        <begin position="415"/>
        <end position="441"/>
    </location>
</feature>
<dbReference type="NCBIfam" id="TIGR01730">
    <property type="entry name" value="RND_mfp"/>
    <property type="match status" value="1"/>
</dbReference>
<feature type="region of interest" description="Disordered" evidence="4">
    <location>
        <begin position="415"/>
        <end position="454"/>
    </location>
</feature>
<keyword evidence="3" id="KW-0175">Coiled coil</keyword>
<dbReference type="EMBL" id="BMOD01000009">
    <property type="protein sequence ID" value="GGJ39631.1"/>
    <property type="molecule type" value="Genomic_DNA"/>
</dbReference>
<dbReference type="Pfam" id="PF25975">
    <property type="entry name" value="CzcB_C"/>
    <property type="match status" value="1"/>
</dbReference>
<evidence type="ECO:0000259" key="7">
    <source>
        <dbReference type="Pfam" id="PF25954"/>
    </source>
</evidence>
<feature type="domain" description="CusB-like beta-barrel" evidence="7">
    <location>
        <begin position="276"/>
        <end position="348"/>
    </location>
</feature>
<evidence type="ECO:0000256" key="2">
    <source>
        <dbReference type="ARBA" id="ARBA00009477"/>
    </source>
</evidence>